<keyword evidence="5" id="KW-1185">Reference proteome</keyword>
<proteinExistence type="predicted"/>
<feature type="domain" description="GGDEF" evidence="3">
    <location>
        <begin position="295"/>
        <end position="428"/>
    </location>
</feature>
<sequence>MGKNTSMAEYYEEKFDSNDDTVTQLKLKIESALECLISYKIDTKLEVRKHMESFFEELKKFSGDLETLSHTGIEYENRLQKFDEVNRDTHEFFSVALEGIAKAREGIKQLEFKIEHKNDFQSSGEDFIELEREYTNMTSNGRVLIVDDDILILSIMNRALEMRGYEVIVTSNPHEVGDIVNSKDIDLAIVDLIMPELDGFQVFENIRVHSPELPIVFLTGRDHTETKIDALKRGAEDYIVKPFKVEEVLARIDGIMKRKSTYKFNINIDELTGAYTRKCFASKITGYLANAKAGKPVALSFMDLDKFKSINDTYGHLVGDEILKRFVVDAKTYLEFAKIFRFGGDEFLLLIENSSEEEAKEILESFREQVNGKDHKIDGIEDIIKIGLSIGLTELKPHDQVSKLLDRADKALYKAKESGRNQTVAYSDIVKSNICKKKILIVDAENVASNIVKSRLKSLDYSVKLADELEDIEVSLKKDMDLVILDFKTYRENKEKLDDMDILKHKVLLMISESERKQLRPSDVFEIDEIVMKPVSVNEVEKKVRKMMS</sequence>
<dbReference type="SMART" id="SM00267">
    <property type="entry name" value="GGDEF"/>
    <property type="match status" value="1"/>
</dbReference>
<name>A0A1S1V4C9_9FIRM</name>
<dbReference type="InterPro" id="IPR011006">
    <property type="entry name" value="CheY-like_superfamily"/>
</dbReference>
<evidence type="ECO:0000313" key="5">
    <source>
        <dbReference type="Proteomes" id="UP000180254"/>
    </source>
</evidence>
<dbReference type="Proteomes" id="UP000180254">
    <property type="component" value="Unassembled WGS sequence"/>
</dbReference>
<gene>
    <name evidence="4" type="primary">pleD_3</name>
    <name evidence="4" type="ORF">EUAN_22050</name>
</gene>
<dbReference type="InterPro" id="IPR050469">
    <property type="entry name" value="Diguanylate_Cyclase"/>
</dbReference>
<dbReference type="STRING" id="39480.EUAN_22050"/>
<feature type="modified residue" description="4-aspartylphosphate" evidence="1">
    <location>
        <position position="191"/>
    </location>
</feature>
<dbReference type="SUPFAM" id="SSF55073">
    <property type="entry name" value="Nucleotide cyclase"/>
    <property type="match status" value="1"/>
</dbReference>
<dbReference type="GO" id="GO:0052621">
    <property type="term" value="F:diguanylate cyclase activity"/>
    <property type="evidence" value="ECO:0007669"/>
    <property type="project" value="TreeGrafter"/>
</dbReference>
<dbReference type="InterPro" id="IPR001789">
    <property type="entry name" value="Sig_transdc_resp-reg_receiver"/>
</dbReference>
<protein>
    <submittedName>
        <fullName evidence="4">Response regulator PleD</fullName>
    </submittedName>
</protein>
<dbReference type="InterPro" id="IPR043128">
    <property type="entry name" value="Rev_trsase/Diguanyl_cyclase"/>
</dbReference>
<dbReference type="GO" id="GO:0000160">
    <property type="term" value="P:phosphorelay signal transduction system"/>
    <property type="evidence" value="ECO:0007669"/>
    <property type="project" value="InterPro"/>
</dbReference>
<organism evidence="4 5">
    <name type="scientific">Andreesenia angusta</name>
    <dbReference type="NCBI Taxonomy" id="39480"/>
    <lineage>
        <taxon>Bacteria</taxon>
        <taxon>Bacillati</taxon>
        <taxon>Bacillota</taxon>
        <taxon>Tissierellia</taxon>
        <taxon>Tissierellales</taxon>
        <taxon>Gottschalkiaceae</taxon>
        <taxon>Andreesenia</taxon>
    </lineage>
</organism>
<dbReference type="PANTHER" id="PTHR45138:SF9">
    <property type="entry name" value="DIGUANYLATE CYCLASE DGCM-RELATED"/>
    <property type="match status" value="1"/>
</dbReference>
<keyword evidence="1" id="KW-0597">Phosphoprotein</keyword>
<dbReference type="GO" id="GO:0005886">
    <property type="term" value="C:plasma membrane"/>
    <property type="evidence" value="ECO:0007669"/>
    <property type="project" value="TreeGrafter"/>
</dbReference>
<feature type="domain" description="Response regulatory" evidence="2">
    <location>
        <begin position="142"/>
        <end position="256"/>
    </location>
</feature>
<dbReference type="CDD" id="cd00156">
    <property type="entry name" value="REC"/>
    <property type="match status" value="1"/>
</dbReference>
<dbReference type="PROSITE" id="PS50110">
    <property type="entry name" value="RESPONSE_REGULATORY"/>
    <property type="match status" value="1"/>
</dbReference>
<dbReference type="Gene3D" id="3.40.50.2300">
    <property type="match status" value="1"/>
</dbReference>
<dbReference type="Gene3D" id="3.30.70.270">
    <property type="match status" value="1"/>
</dbReference>
<dbReference type="SUPFAM" id="SSF52172">
    <property type="entry name" value="CheY-like"/>
    <property type="match status" value="2"/>
</dbReference>
<comment type="caution">
    <text evidence="4">The sequence shown here is derived from an EMBL/GenBank/DDBJ whole genome shotgun (WGS) entry which is preliminary data.</text>
</comment>
<dbReference type="GO" id="GO:1902201">
    <property type="term" value="P:negative regulation of bacterial-type flagellum-dependent cell motility"/>
    <property type="evidence" value="ECO:0007669"/>
    <property type="project" value="TreeGrafter"/>
</dbReference>
<dbReference type="PROSITE" id="PS50887">
    <property type="entry name" value="GGDEF"/>
    <property type="match status" value="1"/>
</dbReference>
<dbReference type="EMBL" id="MKIE01000013">
    <property type="protein sequence ID" value="OHW61462.1"/>
    <property type="molecule type" value="Genomic_DNA"/>
</dbReference>
<dbReference type="PANTHER" id="PTHR45138">
    <property type="entry name" value="REGULATORY COMPONENTS OF SENSORY TRANSDUCTION SYSTEM"/>
    <property type="match status" value="1"/>
</dbReference>
<dbReference type="CDD" id="cd01949">
    <property type="entry name" value="GGDEF"/>
    <property type="match status" value="1"/>
</dbReference>
<dbReference type="RefSeq" id="WP_071064430.1">
    <property type="nucleotide sequence ID" value="NZ_MKIE01000013.1"/>
</dbReference>
<dbReference type="AlphaFoldDB" id="A0A1S1V4C9"/>
<dbReference type="NCBIfam" id="TIGR00254">
    <property type="entry name" value="GGDEF"/>
    <property type="match status" value="1"/>
</dbReference>
<accession>A0A1S1V4C9</accession>
<dbReference type="GO" id="GO:0043709">
    <property type="term" value="P:cell adhesion involved in single-species biofilm formation"/>
    <property type="evidence" value="ECO:0007669"/>
    <property type="project" value="TreeGrafter"/>
</dbReference>
<dbReference type="Pfam" id="PF00072">
    <property type="entry name" value="Response_reg"/>
    <property type="match status" value="1"/>
</dbReference>
<dbReference type="OrthoDB" id="9759607at2"/>
<evidence type="ECO:0000259" key="3">
    <source>
        <dbReference type="PROSITE" id="PS50887"/>
    </source>
</evidence>
<reference evidence="4 5" key="1">
    <citation type="submission" date="2016-09" db="EMBL/GenBank/DDBJ databases">
        <title>Genome sequence of Eubacterium angustum.</title>
        <authorList>
            <person name="Poehlein A."/>
            <person name="Daniel R."/>
        </authorList>
    </citation>
    <scope>NUCLEOTIDE SEQUENCE [LARGE SCALE GENOMIC DNA]</scope>
    <source>
        <strain evidence="4 5">DSM 1989</strain>
    </source>
</reference>
<evidence type="ECO:0000256" key="1">
    <source>
        <dbReference type="PROSITE-ProRule" id="PRU00169"/>
    </source>
</evidence>
<dbReference type="InterPro" id="IPR029787">
    <property type="entry name" value="Nucleotide_cyclase"/>
</dbReference>
<dbReference type="Pfam" id="PF00990">
    <property type="entry name" value="GGDEF"/>
    <property type="match status" value="1"/>
</dbReference>
<dbReference type="SMART" id="SM00448">
    <property type="entry name" value="REC"/>
    <property type="match status" value="1"/>
</dbReference>
<evidence type="ECO:0000313" key="4">
    <source>
        <dbReference type="EMBL" id="OHW61462.1"/>
    </source>
</evidence>
<dbReference type="InterPro" id="IPR000160">
    <property type="entry name" value="GGDEF_dom"/>
</dbReference>
<evidence type="ECO:0000259" key="2">
    <source>
        <dbReference type="PROSITE" id="PS50110"/>
    </source>
</evidence>